<keyword evidence="2" id="KW-0540">Nuclease</keyword>
<keyword evidence="2" id="KW-0378">Hydrolase</keyword>
<dbReference type="InterPro" id="IPR044925">
    <property type="entry name" value="His-Me_finger_sf"/>
</dbReference>
<dbReference type="GO" id="GO:0004519">
    <property type="term" value="F:endonuclease activity"/>
    <property type="evidence" value="ECO:0007669"/>
    <property type="project" value="UniProtKB-KW"/>
</dbReference>
<reference evidence="2" key="1">
    <citation type="submission" date="2024-05" db="EMBL/GenBank/DDBJ databases">
        <title>Defense systems in Pseudomonas aeruginosa.</title>
        <authorList>
            <person name="van den Berg D.F."/>
            <person name="Costa R.A."/>
        </authorList>
    </citation>
    <scope>NUCLEOTIDE SEQUENCE</scope>
</reference>
<proteinExistence type="predicted"/>
<dbReference type="SUPFAM" id="SSF64496">
    <property type="entry name" value="DNA-binding domain of intron-encoded endonucleases"/>
    <property type="match status" value="1"/>
</dbReference>
<evidence type="ECO:0000259" key="1">
    <source>
        <dbReference type="Pfam" id="PF07463"/>
    </source>
</evidence>
<accession>A0AAU8KU55</accession>
<dbReference type="Gene3D" id="3.90.75.20">
    <property type="match status" value="1"/>
</dbReference>
<evidence type="ECO:0000313" key="2">
    <source>
        <dbReference type="EMBL" id="XCN26299.1"/>
    </source>
</evidence>
<name>A0AAU8KU55_9VIRU</name>
<dbReference type="Pfam" id="PF07463">
    <property type="entry name" value="NUMOD4"/>
    <property type="match status" value="1"/>
</dbReference>
<dbReference type="InterPro" id="IPR010902">
    <property type="entry name" value="NUMOD4"/>
</dbReference>
<dbReference type="EMBL" id="PP813861">
    <property type="protein sequence ID" value="XCN26299.1"/>
    <property type="molecule type" value="Genomic_DNA"/>
</dbReference>
<keyword evidence="2" id="KW-0255">Endonuclease</keyword>
<feature type="domain" description="NUMOD4" evidence="1">
    <location>
        <begin position="3"/>
        <end position="44"/>
    </location>
</feature>
<organism evidence="2">
    <name type="scientific">Pseudomonas phage vB_PaeM_FBPa36</name>
    <dbReference type="NCBI Taxonomy" id="3231237"/>
    <lineage>
        <taxon>Viruses</taxon>
    </lineage>
</organism>
<sequence>MNEEFRVIPGYENYTVTKNGVIKSIEKDLILSPFLLNGYKVVSVFRGSLTRTLPVHRAVALAWIKNNSPDNFTVVNHKDGNTLNNYHTNLEWTDYSGNNYHAVNTGLRRDPIACYIRCFYTKQVMAFNSIAQACAYMGLSKDTPYAMLKPKMFGKLIAGKFEFKYANETTPWFYEHRTELVKPSRYMVIVIDQNNTAKELYSTVVFLKTYQLYDSPYGRSIPGLAKYAAEKYPAYKFIVRDSYIEEQYRVHRATAGSKRQFIQAIKNNKCIGFMSLTSCAKHFNVDRSVIKHRIKNGGKLDGWIFSNCLLDFERVK</sequence>
<dbReference type="SUPFAM" id="SSF54060">
    <property type="entry name" value="His-Me finger endonucleases"/>
    <property type="match status" value="1"/>
</dbReference>
<protein>
    <submittedName>
        <fullName evidence="2">HNH homing endonuclease</fullName>
    </submittedName>
</protein>